<gene>
    <name evidence="1" type="ORF">BDM02DRAFT_3118076</name>
</gene>
<name>A0ACB6ZBB2_THEGA</name>
<sequence length="82" mass="9203">MVTFGVGHGEERPSSPFWCTCGSLRFPTVAHSLVIPDPTNIGDFKTRFTSWFSPVAEEEHDSFGRIPGTSHYNTRHLAHTTR</sequence>
<accession>A0ACB6ZBB2</accession>
<dbReference type="EMBL" id="MU118048">
    <property type="protein sequence ID" value="KAF9646792.1"/>
    <property type="molecule type" value="Genomic_DNA"/>
</dbReference>
<evidence type="ECO:0000313" key="2">
    <source>
        <dbReference type="Proteomes" id="UP000886501"/>
    </source>
</evidence>
<evidence type="ECO:0000313" key="1">
    <source>
        <dbReference type="EMBL" id="KAF9646792.1"/>
    </source>
</evidence>
<reference evidence="1" key="1">
    <citation type="submission" date="2019-10" db="EMBL/GenBank/DDBJ databases">
        <authorList>
            <consortium name="DOE Joint Genome Institute"/>
            <person name="Kuo A."/>
            <person name="Miyauchi S."/>
            <person name="Kiss E."/>
            <person name="Drula E."/>
            <person name="Kohler A."/>
            <person name="Sanchez-Garcia M."/>
            <person name="Andreopoulos B."/>
            <person name="Barry K.W."/>
            <person name="Bonito G."/>
            <person name="Buee M."/>
            <person name="Carver A."/>
            <person name="Chen C."/>
            <person name="Cichocki N."/>
            <person name="Clum A."/>
            <person name="Culley D."/>
            <person name="Crous P.W."/>
            <person name="Fauchery L."/>
            <person name="Girlanda M."/>
            <person name="Hayes R."/>
            <person name="Keri Z."/>
            <person name="Labutti K."/>
            <person name="Lipzen A."/>
            <person name="Lombard V."/>
            <person name="Magnuson J."/>
            <person name="Maillard F."/>
            <person name="Morin E."/>
            <person name="Murat C."/>
            <person name="Nolan M."/>
            <person name="Ohm R."/>
            <person name="Pangilinan J."/>
            <person name="Pereira M."/>
            <person name="Perotto S."/>
            <person name="Peter M."/>
            <person name="Riley R."/>
            <person name="Sitrit Y."/>
            <person name="Stielow B."/>
            <person name="Szollosi G."/>
            <person name="Zifcakova L."/>
            <person name="Stursova M."/>
            <person name="Spatafora J.W."/>
            <person name="Tedersoo L."/>
            <person name="Vaario L.-M."/>
            <person name="Yamada A."/>
            <person name="Yan M."/>
            <person name="Wang P."/>
            <person name="Xu J."/>
            <person name="Bruns T."/>
            <person name="Baldrian P."/>
            <person name="Vilgalys R."/>
            <person name="Henrissat B."/>
            <person name="Grigoriev I.V."/>
            <person name="Hibbett D."/>
            <person name="Nagy L.G."/>
            <person name="Martin F.M."/>
        </authorList>
    </citation>
    <scope>NUCLEOTIDE SEQUENCE</scope>
    <source>
        <strain evidence="1">P2</strain>
    </source>
</reference>
<dbReference type="Proteomes" id="UP000886501">
    <property type="component" value="Unassembled WGS sequence"/>
</dbReference>
<keyword evidence="2" id="KW-1185">Reference proteome</keyword>
<protein>
    <submittedName>
        <fullName evidence="1">Uncharacterized protein</fullName>
    </submittedName>
</protein>
<reference evidence="1" key="2">
    <citation type="journal article" date="2020" name="Nat. Commun.">
        <title>Large-scale genome sequencing of mycorrhizal fungi provides insights into the early evolution of symbiotic traits.</title>
        <authorList>
            <person name="Miyauchi S."/>
            <person name="Kiss E."/>
            <person name="Kuo A."/>
            <person name="Drula E."/>
            <person name="Kohler A."/>
            <person name="Sanchez-Garcia M."/>
            <person name="Morin E."/>
            <person name="Andreopoulos B."/>
            <person name="Barry K.W."/>
            <person name="Bonito G."/>
            <person name="Buee M."/>
            <person name="Carver A."/>
            <person name="Chen C."/>
            <person name="Cichocki N."/>
            <person name="Clum A."/>
            <person name="Culley D."/>
            <person name="Crous P.W."/>
            <person name="Fauchery L."/>
            <person name="Girlanda M."/>
            <person name="Hayes R.D."/>
            <person name="Keri Z."/>
            <person name="LaButti K."/>
            <person name="Lipzen A."/>
            <person name="Lombard V."/>
            <person name="Magnuson J."/>
            <person name="Maillard F."/>
            <person name="Murat C."/>
            <person name="Nolan M."/>
            <person name="Ohm R.A."/>
            <person name="Pangilinan J."/>
            <person name="Pereira M.F."/>
            <person name="Perotto S."/>
            <person name="Peter M."/>
            <person name="Pfister S."/>
            <person name="Riley R."/>
            <person name="Sitrit Y."/>
            <person name="Stielow J.B."/>
            <person name="Szollosi G."/>
            <person name="Zifcakova L."/>
            <person name="Stursova M."/>
            <person name="Spatafora J.W."/>
            <person name="Tedersoo L."/>
            <person name="Vaario L.M."/>
            <person name="Yamada A."/>
            <person name="Yan M."/>
            <person name="Wang P."/>
            <person name="Xu J."/>
            <person name="Bruns T."/>
            <person name="Baldrian P."/>
            <person name="Vilgalys R."/>
            <person name="Dunand C."/>
            <person name="Henrissat B."/>
            <person name="Grigoriev I.V."/>
            <person name="Hibbett D."/>
            <person name="Nagy L.G."/>
            <person name="Martin F.M."/>
        </authorList>
    </citation>
    <scope>NUCLEOTIDE SEQUENCE</scope>
    <source>
        <strain evidence="1">P2</strain>
    </source>
</reference>
<organism evidence="1 2">
    <name type="scientific">Thelephora ganbajun</name>
    <name type="common">Ganba fungus</name>
    <dbReference type="NCBI Taxonomy" id="370292"/>
    <lineage>
        <taxon>Eukaryota</taxon>
        <taxon>Fungi</taxon>
        <taxon>Dikarya</taxon>
        <taxon>Basidiomycota</taxon>
        <taxon>Agaricomycotina</taxon>
        <taxon>Agaricomycetes</taxon>
        <taxon>Thelephorales</taxon>
        <taxon>Thelephoraceae</taxon>
        <taxon>Thelephora</taxon>
    </lineage>
</organism>
<proteinExistence type="predicted"/>
<comment type="caution">
    <text evidence="1">The sequence shown here is derived from an EMBL/GenBank/DDBJ whole genome shotgun (WGS) entry which is preliminary data.</text>
</comment>